<evidence type="ECO:0000313" key="2">
    <source>
        <dbReference type="EMBL" id="MPM94298.1"/>
    </source>
</evidence>
<accession>A0A645DYT3</accession>
<feature type="transmembrane region" description="Helical" evidence="1">
    <location>
        <begin position="37"/>
        <end position="57"/>
    </location>
</feature>
<reference evidence="2" key="1">
    <citation type="submission" date="2019-08" db="EMBL/GenBank/DDBJ databases">
        <authorList>
            <person name="Kucharzyk K."/>
            <person name="Murdoch R.W."/>
            <person name="Higgins S."/>
            <person name="Loffler F."/>
        </authorList>
    </citation>
    <scope>NUCLEOTIDE SEQUENCE</scope>
</reference>
<keyword evidence="1" id="KW-0812">Transmembrane</keyword>
<dbReference type="EMBL" id="VSSQ01040961">
    <property type="protein sequence ID" value="MPM94298.1"/>
    <property type="molecule type" value="Genomic_DNA"/>
</dbReference>
<comment type="caution">
    <text evidence="2">The sequence shown here is derived from an EMBL/GenBank/DDBJ whole genome shotgun (WGS) entry which is preliminary data.</text>
</comment>
<organism evidence="2">
    <name type="scientific">bioreactor metagenome</name>
    <dbReference type="NCBI Taxonomy" id="1076179"/>
    <lineage>
        <taxon>unclassified sequences</taxon>
        <taxon>metagenomes</taxon>
        <taxon>ecological metagenomes</taxon>
    </lineage>
</organism>
<dbReference type="AlphaFoldDB" id="A0A645DYT3"/>
<sequence length="59" mass="6576">MAVFKSATVVILASVIGFISLFSSEHADKEIMRNNIPVKHILLKLIILSILHVIKVVHK</sequence>
<gene>
    <name evidence="2" type="ORF">SDC9_141444</name>
</gene>
<name>A0A645DYT3_9ZZZZ</name>
<proteinExistence type="predicted"/>
<keyword evidence="1" id="KW-1133">Transmembrane helix</keyword>
<evidence type="ECO:0000256" key="1">
    <source>
        <dbReference type="SAM" id="Phobius"/>
    </source>
</evidence>
<keyword evidence="1" id="KW-0472">Membrane</keyword>
<protein>
    <submittedName>
        <fullName evidence="2">Uncharacterized protein</fullName>
    </submittedName>
</protein>